<keyword evidence="8" id="KW-1185">Reference proteome</keyword>
<dbReference type="HAMAP" id="MF_00265">
    <property type="entry name" value="VapC_Nob1"/>
    <property type="match status" value="1"/>
</dbReference>
<comment type="similarity">
    <text evidence="5">Belongs to the PINc/VapC protein family.</text>
</comment>
<sequence>MVFVDTSAFLARYLRNDQFHGAALTIWRGLERSEARLYTSNFVLDETLTLLGRRANYAFAAERGAAIYASQALRILRPDEADERVALELFAKYADQRVSFTDAVSFALMRRHRLERAFSFDRHFAHAGFAVVDN</sequence>
<dbReference type="eggNOG" id="COG2402">
    <property type="taxonomic scope" value="Bacteria"/>
</dbReference>
<evidence type="ECO:0000313" key="8">
    <source>
        <dbReference type="Proteomes" id="UP000000379"/>
    </source>
</evidence>
<dbReference type="HOGENOM" id="CLU_136715_2_0_0"/>
<keyword evidence="4 5" id="KW-0378">Hydrolase</keyword>
<evidence type="ECO:0000256" key="2">
    <source>
        <dbReference type="ARBA" id="ARBA00022722"/>
    </source>
</evidence>
<dbReference type="EMBL" id="CP002049">
    <property type="protein sequence ID" value="ADI14090.1"/>
    <property type="molecule type" value="Genomic_DNA"/>
</dbReference>
<dbReference type="InterPro" id="IPR029060">
    <property type="entry name" value="PIN-like_dom_sf"/>
</dbReference>
<dbReference type="InterPro" id="IPR039018">
    <property type="entry name" value="VapC20-like"/>
</dbReference>
<dbReference type="EC" id="3.1.-.-" evidence="5"/>
<evidence type="ECO:0000256" key="4">
    <source>
        <dbReference type="ARBA" id="ARBA00022801"/>
    </source>
</evidence>
<dbReference type="GO" id="GO:0090729">
    <property type="term" value="F:toxin activity"/>
    <property type="evidence" value="ECO:0007669"/>
    <property type="project" value="UniProtKB-KW"/>
</dbReference>
<dbReference type="GO" id="GO:0016787">
    <property type="term" value="F:hydrolase activity"/>
    <property type="evidence" value="ECO:0007669"/>
    <property type="project" value="UniProtKB-KW"/>
</dbReference>
<dbReference type="AlphaFoldDB" id="D7CUU9"/>
<evidence type="ECO:0000256" key="5">
    <source>
        <dbReference type="HAMAP-Rule" id="MF_00265"/>
    </source>
</evidence>
<dbReference type="InterPro" id="IPR002716">
    <property type="entry name" value="PIN_dom"/>
</dbReference>
<feature type="binding site" evidence="5">
    <location>
        <position position="5"/>
    </location>
    <ligand>
        <name>Mg(2+)</name>
        <dbReference type="ChEBI" id="CHEBI:18420"/>
    </ligand>
</feature>
<dbReference type="GO" id="GO:0000287">
    <property type="term" value="F:magnesium ion binding"/>
    <property type="evidence" value="ECO:0007669"/>
    <property type="project" value="UniProtKB-UniRule"/>
</dbReference>
<feature type="domain" description="PIN" evidence="6">
    <location>
        <begin position="2"/>
        <end position="129"/>
    </location>
</feature>
<evidence type="ECO:0000259" key="6">
    <source>
        <dbReference type="Pfam" id="PF01850"/>
    </source>
</evidence>
<evidence type="ECO:0000313" key="7">
    <source>
        <dbReference type="EMBL" id="ADI14090.1"/>
    </source>
</evidence>
<name>D7CUU9_TRURR</name>
<keyword evidence="3 5" id="KW-0479">Metal-binding</keyword>
<keyword evidence="5" id="KW-0460">Magnesium</keyword>
<dbReference type="OrthoDB" id="4724868at2"/>
<protein>
    <recommendedName>
        <fullName evidence="5">Ribonuclease VapC</fullName>
        <shortName evidence="5">RNase VapC</shortName>
        <ecNumber evidence="5">3.1.-.-</ecNumber>
    </recommendedName>
    <alternativeName>
        <fullName evidence="5">Toxin VapC</fullName>
    </alternativeName>
</protein>
<reference evidence="8" key="1">
    <citation type="submission" date="2010-05" db="EMBL/GenBank/DDBJ databases">
        <title>The complete genome of Truepera radiovictris DSM 17093.</title>
        <authorList>
            <consortium name="US DOE Joint Genome Institute (JGI-PGF)"/>
            <person name="Lucas S."/>
            <person name="Copeland A."/>
            <person name="Lapidus A."/>
            <person name="Glavina del Rio T."/>
            <person name="Dalin E."/>
            <person name="Tice H."/>
            <person name="Bruce D."/>
            <person name="Goodwin L."/>
            <person name="Pitluck S."/>
            <person name="Kyrpides N."/>
            <person name="Mavromatis K."/>
            <person name="Ovchinnikova G."/>
            <person name="Munk A.C."/>
            <person name="Detter J.C."/>
            <person name="Han C."/>
            <person name="Tapia R."/>
            <person name="Land M."/>
            <person name="Hauser L."/>
            <person name="Markowitz V."/>
            <person name="Cheng J.-F."/>
            <person name="Hugenholtz P."/>
            <person name="Woyke T."/>
            <person name="Wu D."/>
            <person name="Tindall B."/>
            <person name="Pomrenke H.G."/>
            <person name="Brambilla E."/>
            <person name="Klenk H.-P."/>
            <person name="Eisen J.A."/>
        </authorList>
    </citation>
    <scope>NUCLEOTIDE SEQUENCE [LARGE SCALE GENOMIC DNA]</scope>
    <source>
        <strain evidence="8">DSM 17093 / CIP 108686 / LMG 22925 / RQ-24</strain>
    </source>
</reference>
<comment type="cofactor">
    <cofactor evidence="5">
        <name>Mg(2+)</name>
        <dbReference type="ChEBI" id="CHEBI:18420"/>
    </cofactor>
</comment>
<dbReference type="SUPFAM" id="SSF88723">
    <property type="entry name" value="PIN domain-like"/>
    <property type="match status" value="1"/>
</dbReference>
<keyword evidence="2 5" id="KW-0540">Nuclease</keyword>
<evidence type="ECO:0000256" key="1">
    <source>
        <dbReference type="ARBA" id="ARBA00022649"/>
    </source>
</evidence>
<dbReference type="PANTHER" id="PTHR42188">
    <property type="entry name" value="23S RRNA-SPECIFIC ENDONUCLEASE VAPC20"/>
    <property type="match status" value="1"/>
</dbReference>
<proteinExistence type="inferred from homology"/>
<evidence type="ECO:0000256" key="3">
    <source>
        <dbReference type="ARBA" id="ARBA00022723"/>
    </source>
</evidence>
<dbReference type="STRING" id="649638.Trad_0958"/>
<dbReference type="RefSeq" id="WP_013177461.1">
    <property type="nucleotide sequence ID" value="NC_014221.1"/>
</dbReference>
<dbReference type="GO" id="GO:0016075">
    <property type="term" value="P:rRNA catabolic process"/>
    <property type="evidence" value="ECO:0007669"/>
    <property type="project" value="TreeGrafter"/>
</dbReference>
<dbReference type="KEGG" id="tra:Trad_0958"/>
<dbReference type="Gene3D" id="3.40.50.1010">
    <property type="entry name" value="5'-nuclease"/>
    <property type="match status" value="1"/>
</dbReference>
<gene>
    <name evidence="5" type="primary">vapC</name>
    <name evidence="7" type="ordered locus">Trad_0958</name>
</gene>
<dbReference type="Proteomes" id="UP000000379">
    <property type="component" value="Chromosome"/>
</dbReference>
<reference evidence="7 8" key="2">
    <citation type="journal article" date="2011" name="Stand. Genomic Sci.">
        <title>Complete genome sequence of Truepera radiovictrix type strain (RQ-24).</title>
        <authorList>
            <person name="Ivanova N."/>
            <person name="Rohde C."/>
            <person name="Munk C."/>
            <person name="Nolan M."/>
            <person name="Lucas S."/>
            <person name="Del Rio T.G."/>
            <person name="Tice H."/>
            <person name="Deshpande S."/>
            <person name="Cheng J.F."/>
            <person name="Tapia R."/>
            <person name="Han C."/>
            <person name="Goodwin L."/>
            <person name="Pitluck S."/>
            <person name="Liolios K."/>
            <person name="Mavromatis K."/>
            <person name="Mikhailova N."/>
            <person name="Pati A."/>
            <person name="Chen A."/>
            <person name="Palaniappan K."/>
            <person name="Land M."/>
            <person name="Hauser L."/>
            <person name="Chang Y.J."/>
            <person name="Jeffries C.D."/>
            <person name="Brambilla E."/>
            <person name="Rohde M."/>
            <person name="Goker M."/>
            <person name="Tindall B.J."/>
            <person name="Woyke T."/>
            <person name="Bristow J."/>
            <person name="Eisen J.A."/>
            <person name="Markowitz V."/>
            <person name="Hugenholtz P."/>
            <person name="Kyrpides N.C."/>
            <person name="Klenk H.P."/>
            <person name="Lapidus A."/>
        </authorList>
    </citation>
    <scope>NUCLEOTIDE SEQUENCE [LARGE SCALE GENOMIC DNA]</scope>
    <source>
        <strain evidence="8">DSM 17093 / CIP 108686 / LMG 22925 / RQ-24</strain>
    </source>
</reference>
<dbReference type="PANTHER" id="PTHR42188:SF1">
    <property type="entry name" value="23S RRNA-SPECIFIC ENDONUCLEASE VAPC20"/>
    <property type="match status" value="1"/>
</dbReference>
<organism evidence="7 8">
    <name type="scientific">Truepera radiovictrix (strain DSM 17093 / CIP 108686 / LMG 22925 / RQ-24)</name>
    <dbReference type="NCBI Taxonomy" id="649638"/>
    <lineage>
        <taxon>Bacteria</taxon>
        <taxon>Thermotogati</taxon>
        <taxon>Deinococcota</taxon>
        <taxon>Deinococci</taxon>
        <taxon>Trueperales</taxon>
        <taxon>Trueperaceae</taxon>
        <taxon>Truepera</taxon>
    </lineage>
</organism>
<dbReference type="InterPro" id="IPR022907">
    <property type="entry name" value="VapC_family"/>
</dbReference>
<dbReference type="Pfam" id="PF01850">
    <property type="entry name" value="PIN"/>
    <property type="match status" value="1"/>
</dbReference>
<dbReference type="GO" id="GO:0004521">
    <property type="term" value="F:RNA endonuclease activity"/>
    <property type="evidence" value="ECO:0007669"/>
    <property type="project" value="InterPro"/>
</dbReference>
<accession>D7CUU9</accession>
<keyword evidence="5" id="KW-0800">Toxin</keyword>
<comment type="function">
    <text evidence="5">Toxic component of a toxin-antitoxin (TA) system. An RNase.</text>
</comment>
<feature type="binding site" evidence="5">
    <location>
        <position position="102"/>
    </location>
    <ligand>
        <name>Mg(2+)</name>
        <dbReference type="ChEBI" id="CHEBI:18420"/>
    </ligand>
</feature>
<keyword evidence="1 5" id="KW-1277">Toxin-antitoxin system</keyword>